<comment type="caution">
    <text evidence="7">The sequence shown here is derived from an EMBL/GenBank/DDBJ whole genome shotgun (WGS) entry which is preliminary data.</text>
</comment>
<feature type="region of interest" description="Disordered" evidence="3">
    <location>
        <begin position="1"/>
        <end position="43"/>
    </location>
</feature>
<dbReference type="InterPro" id="IPR036274">
    <property type="entry name" value="HR1_rpt_sf"/>
</dbReference>
<dbReference type="Gene3D" id="1.10.287.160">
    <property type="entry name" value="HR1 repeat"/>
    <property type="match status" value="1"/>
</dbReference>
<evidence type="ECO:0000259" key="6">
    <source>
        <dbReference type="SMART" id="SM01310"/>
    </source>
</evidence>
<feature type="coiled-coil region" evidence="2">
    <location>
        <begin position="67"/>
        <end position="113"/>
    </location>
</feature>
<sequence length="1241" mass="138648">MARPAPPGSFVADLKPTISRVEGPTRSDFSSYELDPPSSVTSEQIQAEYRDKIEKETKIKIGSENLLEALNAKKEKHTRDQRRLVESELSISNRKIAQLKQELEAEINRAKEHAIGSPSKLSQLFSKAVARSPAQPAPHDTDESSDPAAGSESPTYVLAEILQSLETEDMPADFYIGHANELVALFKRHPTLKYDLVWSIFGLRMQMLLLSESREVVAAGYRVMRYAITDRRSLQTIRAHNTDYLVVLSLVKESKAMVEREQALKFVRAFLDVKDGVHEIAPAIVRIVVAVAEHGDDRLRSMCIMTLAEMLIRSPEVVVAAGGMGTLAESMGNGAYHAPETIASAFLHLLDMPAHRGLLRSGFELSIPFASFTEPPSSSQYEERMRTSARVVASLFKSWAGLMTLSLHNFLPVKSVVQSLLVDAIIVKTTVLELLFDILRIKSPSWSSSFLAGRRLTTYGRVTNMRSENAVKPSNSDDDDPTKRMNLVEHFSAVVLTVLLRAGLLPTLMEAEREAPNQSLKRKTTLLIGEVLKLANQLLPSDWSADLQTLPDLFTSATDFGSESRAQALTTTYQIDSVNRTLFRSAGTNNAVKIPLLDDHTRSVEQPKLQLSNNMDETQFRSLLLETQVLNTVNYTKWRWDLIQPIIEGPLHHPKRLDEAMRATKFVHRLLGFLRPFKFRFSDAKNTKPNQRYVRAGCALVRTLLETPEGTKYLADNKLLRQIAECLAQFDRLSGITSSNPLFSPERLQDTLVGGYFAILGVLCSDPKGLQMMERWKIINMFYHIVELKDRDDLIKALIGNLDFTLDSHPRIILSKAMISGSRDIRITATRILRKYAIRPLNPSSTRPGSGECAAWAIRLLVTQLYDTEIEVCEIAIKILEEACNENGALEYVVKCRPALDHLGEIGAPLLLRFLSTSVGYHYLDGLDYITKEMDDWFLGRNDTYVTFVEASLARALADVPEKPAPMFAGVVDESQDERQDYGIVPPHFYRELTRTSEGCDLLRAKGHFEEFAATIRDFGLEAEDPEIILKVKGCLWAVGNVGSMELGAPFLEQNDVTQYIVEIAEQSEVLTLRGTAFFVLGLISRSLHGQEILASYNWDGVMNMTGGSVGYCMPLDFDKLFAVKTWSLFSANKSDPLLLQGRARSYPVTDPDPTNNDILKAIVKLGNTVLSNKAAADLNGLKHRRAPGFQSPALFHKAMQILSNHHYRLPACRFVIDLFEKGVMRKIVLEESDDSGSDDG</sequence>
<feature type="region of interest" description="Disordered" evidence="3">
    <location>
        <begin position="127"/>
        <end position="152"/>
    </location>
</feature>
<evidence type="ECO:0000313" key="7">
    <source>
        <dbReference type="EMBL" id="KAL1301794.1"/>
    </source>
</evidence>
<comment type="similarity">
    <text evidence="1">Belongs to the RICTOR family.</text>
</comment>
<gene>
    <name evidence="7" type="ORF">AAFC00_005989</name>
</gene>
<feature type="domain" description="Rapamycin-insensitive companion of mTOR middle" evidence="4">
    <location>
        <begin position="615"/>
        <end position="839"/>
    </location>
</feature>
<dbReference type="SMART" id="SM01310">
    <property type="entry name" value="RICTOR_V"/>
    <property type="match status" value="1"/>
</dbReference>
<dbReference type="PANTHER" id="PTHR13298">
    <property type="entry name" value="CYTOSOLIC REGULATOR PIANISSIMO"/>
    <property type="match status" value="1"/>
</dbReference>
<name>A0ABR3P6P3_9PEZI</name>
<dbReference type="Proteomes" id="UP001562354">
    <property type="component" value="Unassembled WGS sequence"/>
</dbReference>
<feature type="domain" description="Rapamycin-insensitive companion of mTOR N-terminal" evidence="5">
    <location>
        <begin position="176"/>
        <end position="540"/>
    </location>
</feature>
<dbReference type="GeneID" id="95979688"/>
<dbReference type="Pfam" id="PF14666">
    <property type="entry name" value="RICTOR_M"/>
    <property type="match status" value="1"/>
</dbReference>
<evidence type="ECO:0008006" key="9">
    <source>
        <dbReference type="Google" id="ProtNLM"/>
    </source>
</evidence>
<dbReference type="InterPro" id="IPR016024">
    <property type="entry name" value="ARM-type_fold"/>
</dbReference>
<dbReference type="Pfam" id="PF14668">
    <property type="entry name" value="RICTOR_V"/>
    <property type="match status" value="1"/>
</dbReference>
<dbReference type="PANTHER" id="PTHR13298:SF11">
    <property type="entry name" value="RAPAMYCIN-INSENSITIVE COMPANION OF MTOR"/>
    <property type="match status" value="1"/>
</dbReference>
<dbReference type="InterPro" id="IPR028268">
    <property type="entry name" value="Pianissimo_fam"/>
</dbReference>
<protein>
    <recommendedName>
        <fullName evidence="9">Cytosolic regulator Pianissimo</fullName>
    </recommendedName>
</protein>
<dbReference type="InterPro" id="IPR029453">
    <property type="entry name" value="Rictor_IV"/>
</dbReference>
<dbReference type="InterPro" id="IPR029451">
    <property type="entry name" value="RICTOR_M"/>
</dbReference>
<dbReference type="SMART" id="SM01303">
    <property type="entry name" value="RasGEF_N_2"/>
    <property type="match status" value="1"/>
</dbReference>
<dbReference type="SMART" id="SM01307">
    <property type="entry name" value="RICTOR_M"/>
    <property type="match status" value="1"/>
</dbReference>
<dbReference type="Pfam" id="PF02185">
    <property type="entry name" value="HR1"/>
    <property type="match status" value="1"/>
</dbReference>
<dbReference type="SMART" id="SM01308">
    <property type="entry name" value="RICTOR_N"/>
    <property type="match status" value="1"/>
</dbReference>
<dbReference type="InterPro" id="IPR028267">
    <property type="entry name" value="Pianissimo_N"/>
</dbReference>
<dbReference type="CDD" id="cd11627">
    <property type="entry name" value="HR1_Ste20-like"/>
    <property type="match status" value="1"/>
</dbReference>
<keyword evidence="8" id="KW-1185">Reference proteome</keyword>
<dbReference type="Pfam" id="PF14664">
    <property type="entry name" value="RICTOR_N"/>
    <property type="match status" value="1"/>
</dbReference>
<evidence type="ECO:0000256" key="2">
    <source>
        <dbReference type="SAM" id="Coils"/>
    </source>
</evidence>
<feature type="domain" description="Rapamycin-insensitive companion of mTOR" evidence="6">
    <location>
        <begin position="1029"/>
        <end position="1101"/>
    </location>
</feature>
<dbReference type="InterPro" id="IPR011072">
    <property type="entry name" value="HR1_rho-bd"/>
</dbReference>
<proteinExistence type="inferred from homology"/>
<evidence type="ECO:0000259" key="5">
    <source>
        <dbReference type="SMART" id="SM01308"/>
    </source>
</evidence>
<evidence type="ECO:0000313" key="8">
    <source>
        <dbReference type="Proteomes" id="UP001562354"/>
    </source>
</evidence>
<evidence type="ECO:0000256" key="3">
    <source>
        <dbReference type="SAM" id="MobiDB-lite"/>
    </source>
</evidence>
<dbReference type="Pfam" id="PF14663">
    <property type="entry name" value="RasGEF_N_2"/>
    <property type="match status" value="1"/>
</dbReference>
<organism evidence="7 8">
    <name type="scientific">Neodothiora populina</name>
    <dbReference type="NCBI Taxonomy" id="2781224"/>
    <lineage>
        <taxon>Eukaryota</taxon>
        <taxon>Fungi</taxon>
        <taxon>Dikarya</taxon>
        <taxon>Ascomycota</taxon>
        <taxon>Pezizomycotina</taxon>
        <taxon>Dothideomycetes</taxon>
        <taxon>Dothideomycetidae</taxon>
        <taxon>Dothideales</taxon>
        <taxon>Dothioraceae</taxon>
        <taxon>Neodothiora</taxon>
    </lineage>
</organism>
<evidence type="ECO:0000259" key="4">
    <source>
        <dbReference type="SMART" id="SM01307"/>
    </source>
</evidence>
<reference evidence="7 8" key="1">
    <citation type="submission" date="2024-07" db="EMBL/GenBank/DDBJ databases">
        <title>Draft sequence of the Neodothiora populina.</title>
        <authorList>
            <person name="Drown D.D."/>
            <person name="Schuette U.S."/>
            <person name="Buechlein A.B."/>
            <person name="Rusch D.R."/>
            <person name="Winton L.W."/>
            <person name="Adams G.A."/>
        </authorList>
    </citation>
    <scope>NUCLEOTIDE SEQUENCE [LARGE SCALE GENOMIC DNA]</scope>
    <source>
        <strain evidence="7 8">CPC 39397</strain>
    </source>
</reference>
<keyword evidence="2" id="KW-0175">Coiled coil</keyword>
<dbReference type="RefSeq" id="XP_069198070.1">
    <property type="nucleotide sequence ID" value="XM_069345863.1"/>
</dbReference>
<dbReference type="InterPro" id="IPR029452">
    <property type="entry name" value="RICTOR_V"/>
</dbReference>
<dbReference type="EMBL" id="JBFMKM010000013">
    <property type="protein sequence ID" value="KAL1301794.1"/>
    <property type="molecule type" value="Genomic_DNA"/>
</dbReference>
<dbReference type="SUPFAM" id="SSF46585">
    <property type="entry name" value="HR1 repeat"/>
    <property type="match status" value="1"/>
</dbReference>
<evidence type="ECO:0000256" key="1">
    <source>
        <dbReference type="ARBA" id="ARBA00008878"/>
    </source>
</evidence>
<accession>A0ABR3P6P3</accession>
<dbReference type="SUPFAM" id="SSF48371">
    <property type="entry name" value="ARM repeat"/>
    <property type="match status" value="1"/>
</dbReference>